<name>E3PUK2_ACESD</name>
<reference evidence="2" key="1">
    <citation type="journal article" date="2010" name="BMC Genomics">
        <title>Clostridium sticklandii, a specialist in amino acid degradation:revisiting its metabolism through its genome sequence.</title>
        <authorList>
            <person name="Fonknechten N."/>
            <person name="Chaussonnerie S."/>
            <person name="Tricot S."/>
            <person name="Lajus A."/>
            <person name="Andreesen J.R."/>
            <person name="Perchat N."/>
            <person name="Pelletier E."/>
            <person name="Gouyvenoux M."/>
            <person name="Barbe V."/>
            <person name="Salanoubat M."/>
            <person name="Le Paslier D."/>
            <person name="Weissenbach J."/>
            <person name="Cohen G.N."/>
            <person name="Kreimeyer A."/>
        </authorList>
    </citation>
    <scope>NUCLEOTIDE SEQUENCE [LARGE SCALE GENOMIC DNA]</scope>
    <source>
        <strain evidence="2">ATCC 12662 / DSM 519 / JCM 1433 / CCUG 9281 / NCIMB 10654 / HF</strain>
    </source>
</reference>
<evidence type="ECO:0000313" key="2">
    <source>
        <dbReference type="Proteomes" id="UP000007041"/>
    </source>
</evidence>
<dbReference type="AlphaFoldDB" id="E3PUK2"/>
<accession>E3PUK2</accession>
<organism evidence="1 2">
    <name type="scientific">Acetoanaerobium sticklandii (strain ATCC 12662 / DSM 519 / JCM 1433 / CCUG 9281 / NCIMB 10654 / HF)</name>
    <name type="common">Clostridium sticklandii</name>
    <dbReference type="NCBI Taxonomy" id="499177"/>
    <lineage>
        <taxon>Bacteria</taxon>
        <taxon>Bacillati</taxon>
        <taxon>Bacillota</taxon>
        <taxon>Clostridia</taxon>
        <taxon>Peptostreptococcales</taxon>
        <taxon>Filifactoraceae</taxon>
        <taxon>Acetoanaerobium</taxon>
    </lineage>
</organism>
<dbReference type="KEGG" id="cst:CLOST_2323"/>
<gene>
    <name evidence="1" type="ordered locus">CLOST_2323</name>
</gene>
<dbReference type="Proteomes" id="UP000007041">
    <property type="component" value="Chromosome"/>
</dbReference>
<dbReference type="HOGENOM" id="CLU_3326683_0_0_9"/>
<keyword evidence="2" id="KW-1185">Reference proteome</keyword>
<dbReference type="STRING" id="1511.CLOST_2323"/>
<dbReference type="EMBL" id="FP565809">
    <property type="protein sequence ID" value="CBH22440.1"/>
    <property type="molecule type" value="Genomic_DNA"/>
</dbReference>
<protein>
    <submittedName>
        <fullName evidence="1">Uncharacterized protein</fullName>
    </submittedName>
</protein>
<dbReference type="BioCyc" id="CSTI499177:GJE9-2393-MONOMER"/>
<sequence length="38" mass="4432">MQVQARCGQKDPRKLYKNDIVSMAHLRGKSCRENREGQ</sequence>
<proteinExistence type="predicted"/>
<evidence type="ECO:0000313" key="1">
    <source>
        <dbReference type="EMBL" id="CBH22440.1"/>
    </source>
</evidence>